<dbReference type="KEGG" id="aep:AMC99_02245"/>
<keyword evidence="2" id="KW-1185">Reference proteome</keyword>
<proteinExistence type="predicted"/>
<evidence type="ECO:0000313" key="2">
    <source>
        <dbReference type="Proteomes" id="UP000057938"/>
    </source>
</evidence>
<dbReference type="Proteomes" id="UP000057938">
    <property type="component" value="Chromosome"/>
</dbReference>
<dbReference type="OrthoDB" id="7582310at2"/>
<gene>
    <name evidence="1" type="ORF">AMC99_02245</name>
</gene>
<protein>
    <submittedName>
        <fullName evidence="1">Uncharacterized protein</fullName>
    </submittedName>
</protein>
<accession>A0A0M3TAR8</accession>
<sequence length="121" mass="12803">MIAEILALLMMQADPSAAVQADPAPTTLSLEDRGLLRCSAALAIVAHGQEIGNEDARRWPEIGTSGQEFFVRALAGLMDRTGLDRDGISALVSAEAQRLWDSGEVDKVMPSCLVMMGSSGT</sequence>
<dbReference type="STRING" id="361183.AMC99_02245"/>
<reference evidence="1 2" key="1">
    <citation type="submission" date="2015-09" db="EMBL/GenBank/DDBJ databases">
        <title>Complete genome sequence of a benzo[a]pyrene-degrading bacterium Altererythrobacter epoxidivorans CGMCC 1.7731T.</title>
        <authorList>
            <person name="Li Z."/>
            <person name="Cheng H."/>
            <person name="Huo Y."/>
            <person name="Xu X."/>
        </authorList>
    </citation>
    <scope>NUCLEOTIDE SEQUENCE [LARGE SCALE GENOMIC DNA]</scope>
    <source>
        <strain evidence="1 2">CGMCC 1.7731</strain>
    </source>
</reference>
<evidence type="ECO:0000313" key="1">
    <source>
        <dbReference type="EMBL" id="ALE17522.1"/>
    </source>
</evidence>
<dbReference type="PATRIC" id="fig|361183.4.peg.2205"/>
<dbReference type="AlphaFoldDB" id="A0A0M3TAR8"/>
<dbReference type="EMBL" id="CP012669">
    <property type="protein sequence ID" value="ALE17522.1"/>
    <property type="molecule type" value="Genomic_DNA"/>
</dbReference>
<name>A0A0M3TAR8_9SPHN</name>
<dbReference type="RefSeq" id="WP_061926497.1">
    <property type="nucleotide sequence ID" value="NZ_CP012669.1"/>
</dbReference>
<organism evidence="1 2">
    <name type="scientific">Altererythrobacter epoxidivorans</name>
    <dbReference type="NCBI Taxonomy" id="361183"/>
    <lineage>
        <taxon>Bacteria</taxon>
        <taxon>Pseudomonadati</taxon>
        <taxon>Pseudomonadota</taxon>
        <taxon>Alphaproteobacteria</taxon>
        <taxon>Sphingomonadales</taxon>
        <taxon>Erythrobacteraceae</taxon>
        <taxon>Altererythrobacter</taxon>
    </lineage>
</organism>